<dbReference type="PANTHER" id="PTHR30154">
    <property type="entry name" value="LEUCINE-RESPONSIVE REGULATORY PROTEIN"/>
    <property type="match status" value="1"/>
</dbReference>
<dbReference type="EMBL" id="JBHSHT010000001">
    <property type="protein sequence ID" value="MFC4824520.1"/>
    <property type="molecule type" value="Genomic_DNA"/>
</dbReference>
<dbReference type="InterPro" id="IPR019885">
    <property type="entry name" value="Tscrpt_reg_HTH_AsnC-type_CS"/>
</dbReference>
<dbReference type="Gene3D" id="1.10.10.10">
    <property type="entry name" value="Winged helix-like DNA-binding domain superfamily/Winged helix DNA-binding domain"/>
    <property type="match status" value="1"/>
</dbReference>
<dbReference type="InterPro" id="IPR036390">
    <property type="entry name" value="WH_DNA-bd_sf"/>
</dbReference>
<dbReference type="InterPro" id="IPR036721">
    <property type="entry name" value="RCK_C_sf"/>
</dbReference>
<evidence type="ECO:0000256" key="1">
    <source>
        <dbReference type="ARBA" id="ARBA00023015"/>
    </source>
</evidence>
<sequence>MSVRLDEIDKRILYHLARDARGISAPDIAEEVNVSAGTIRNRIQQLEAEGVIEGYHVRIDYERAERRLRNLFICSTDVPDRERIAKQVADIPGVIGVRELMTGRGNLHVTAVGEDMADLSRVARDLAALGIDIEEENLIQQEYRGPYDAFGPEDGPEGHSITDFMNLSGGAEVVELTVTRSAPIAGLTLQEANERGIIDSEALIISIERDEQMLTPKGDTKMNPDDVVTLFSRTGIDDETIAAFSEQ</sequence>
<dbReference type="CDD" id="cd00090">
    <property type="entry name" value="HTH_ARSR"/>
    <property type="match status" value="1"/>
</dbReference>
<keyword evidence="1" id="KW-0805">Transcription regulation</keyword>
<dbReference type="PROSITE" id="PS00519">
    <property type="entry name" value="HTH_ASNC_1"/>
    <property type="match status" value="1"/>
</dbReference>
<dbReference type="GO" id="GO:0003677">
    <property type="term" value="F:DNA binding"/>
    <property type="evidence" value="ECO:0007669"/>
    <property type="project" value="UniProtKB-KW"/>
</dbReference>
<accession>A0ABD5Q1H6</accession>
<dbReference type="SUPFAM" id="SSF46785">
    <property type="entry name" value="Winged helix' DNA-binding domain"/>
    <property type="match status" value="1"/>
</dbReference>
<dbReference type="PROSITE" id="PS51202">
    <property type="entry name" value="RCK_C"/>
    <property type="match status" value="1"/>
</dbReference>
<keyword evidence="3" id="KW-0804">Transcription</keyword>
<keyword evidence="7" id="KW-1185">Reference proteome</keyword>
<dbReference type="SMART" id="SM00344">
    <property type="entry name" value="HTH_ASNC"/>
    <property type="match status" value="1"/>
</dbReference>
<evidence type="ECO:0000313" key="7">
    <source>
        <dbReference type="Proteomes" id="UP001595945"/>
    </source>
</evidence>
<dbReference type="AlphaFoldDB" id="A0ABD5Q1H6"/>
<dbReference type="PRINTS" id="PR00033">
    <property type="entry name" value="HTHASNC"/>
</dbReference>
<evidence type="ECO:0000313" key="6">
    <source>
        <dbReference type="EMBL" id="MFC4824520.1"/>
    </source>
</evidence>
<organism evidence="6 7">
    <name type="scientific">Halorussus aquaticus</name>
    <dbReference type="NCBI Taxonomy" id="2953748"/>
    <lineage>
        <taxon>Archaea</taxon>
        <taxon>Methanobacteriati</taxon>
        <taxon>Methanobacteriota</taxon>
        <taxon>Stenosarchaea group</taxon>
        <taxon>Halobacteria</taxon>
        <taxon>Halobacteriales</taxon>
        <taxon>Haladaptataceae</taxon>
        <taxon>Halorussus</taxon>
    </lineage>
</organism>
<evidence type="ECO:0000259" key="5">
    <source>
        <dbReference type="PROSITE" id="PS51202"/>
    </source>
</evidence>
<evidence type="ECO:0000259" key="4">
    <source>
        <dbReference type="PROSITE" id="PS50956"/>
    </source>
</evidence>
<comment type="caution">
    <text evidence="6">The sequence shown here is derived from an EMBL/GenBank/DDBJ whole genome shotgun (WGS) entry which is preliminary data.</text>
</comment>
<dbReference type="InterPro" id="IPR006037">
    <property type="entry name" value="RCK_C"/>
</dbReference>
<dbReference type="RefSeq" id="WP_254269743.1">
    <property type="nucleotide sequence ID" value="NZ_CP100400.1"/>
</dbReference>
<dbReference type="InterPro" id="IPR000485">
    <property type="entry name" value="AsnC-type_HTH_dom"/>
</dbReference>
<keyword evidence="2" id="KW-0238">DNA-binding</keyword>
<protein>
    <submittedName>
        <fullName evidence="6">Winged helix-turn-helix transcriptional regulator</fullName>
    </submittedName>
</protein>
<dbReference type="GeneID" id="73044794"/>
<feature type="domain" description="HTH asnC-type" evidence="4">
    <location>
        <begin position="5"/>
        <end position="72"/>
    </location>
</feature>
<dbReference type="Gene3D" id="3.30.70.1450">
    <property type="entry name" value="Regulator of K+ conductance, C-terminal domain"/>
    <property type="match status" value="1"/>
</dbReference>
<dbReference type="InterPro" id="IPR036388">
    <property type="entry name" value="WH-like_DNA-bd_sf"/>
</dbReference>
<dbReference type="SUPFAM" id="SSF116726">
    <property type="entry name" value="TrkA C-terminal domain-like"/>
    <property type="match status" value="1"/>
</dbReference>
<feature type="domain" description="RCK C-terminal" evidence="5">
    <location>
        <begin position="159"/>
        <end position="247"/>
    </location>
</feature>
<dbReference type="InterPro" id="IPR011991">
    <property type="entry name" value="ArsR-like_HTH"/>
</dbReference>
<dbReference type="PROSITE" id="PS50956">
    <property type="entry name" value="HTH_ASNC_2"/>
    <property type="match status" value="1"/>
</dbReference>
<dbReference type="Proteomes" id="UP001595945">
    <property type="component" value="Unassembled WGS sequence"/>
</dbReference>
<dbReference type="Pfam" id="PF02080">
    <property type="entry name" value="TrkA_C"/>
    <property type="match status" value="1"/>
</dbReference>
<evidence type="ECO:0000256" key="2">
    <source>
        <dbReference type="ARBA" id="ARBA00023125"/>
    </source>
</evidence>
<dbReference type="Pfam" id="PF13412">
    <property type="entry name" value="HTH_24"/>
    <property type="match status" value="1"/>
</dbReference>
<gene>
    <name evidence="6" type="ORF">ACFO9K_09605</name>
</gene>
<name>A0ABD5Q1H6_9EURY</name>
<dbReference type="InterPro" id="IPR019888">
    <property type="entry name" value="Tscrpt_reg_AsnC-like"/>
</dbReference>
<proteinExistence type="predicted"/>
<dbReference type="PANTHER" id="PTHR30154:SF34">
    <property type="entry name" value="TRANSCRIPTIONAL REGULATOR AZLB"/>
    <property type="match status" value="1"/>
</dbReference>
<evidence type="ECO:0000256" key="3">
    <source>
        <dbReference type="ARBA" id="ARBA00023163"/>
    </source>
</evidence>
<reference evidence="6 7" key="1">
    <citation type="journal article" date="2019" name="Int. J. Syst. Evol. Microbiol.">
        <title>The Global Catalogue of Microorganisms (GCM) 10K type strain sequencing project: providing services to taxonomists for standard genome sequencing and annotation.</title>
        <authorList>
            <consortium name="The Broad Institute Genomics Platform"/>
            <consortium name="The Broad Institute Genome Sequencing Center for Infectious Disease"/>
            <person name="Wu L."/>
            <person name="Ma J."/>
        </authorList>
    </citation>
    <scope>NUCLEOTIDE SEQUENCE [LARGE SCALE GENOMIC DNA]</scope>
    <source>
        <strain evidence="6 7">XZYJ18</strain>
    </source>
</reference>